<feature type="transmembrane region" description="Helical" evidence="6">
    <location>
        <begin position="109"/>
        <end position="138"/>
    </location>
</feature>
<feature type="transmembrane region" description="Helical" evidence="6">
    <location>
        <begin position="29"/>
        <end position="57"/>
    </location>
</feature>
<comment type="subcellular location">
    <subcellularLocation>
        <location evidence="1">Cell membrane</location>
        <topology evidence="1">Multi-pass membrane protein</topology>
    </subcellularLocation>
</comment>
<keyword evidence="2" id="KW-1003">Cell membrane</keyword>
<feature type="transmembrane region" description="Helical" evidence="6">
    <location>
        <begin position="361"/>
        <end position="382"/>
    </location>
</feature>
<reference evidence="8 9" key="1">
    <citation type="submission" date="2020-01" db="EMBL/GenBank/DDBJ databases">
        <title>Genomes assembled from Gulf of Kutch pelagic sediment metagenomes.</title>
        <authorList>
            <person name="Chandrashekar M."/>
            <person name="Mahajan M.S."/>
            <person name="Dave K.J."/>
            <person name="Vatsa P."/>
            <person name="Nathani N.M."/>
        </authorList>
    </citation>
    <scope>NUCLEOTIDE SEQUENCE [LARGE SCALE GENOMIC DNA]</scope>
    <source>
        <strain evidence="8">KS3-K002</strain>
    </source>
</reference>
<evidence type="ECO:0000259" key="7">
    <source>
        <dbReference type="Pfam" id="PF03553"/>
    </source>
</evidence>
<feature type="transmembrane region" description="Helical" evidence="6">
    <location>
        <begin position="256"/>
        <end position="278"/>
    </location>
</feature>
<dbReference type="GO" id="GO:0005886">
    <property type="term" value="C:plasma membrane"/>
    <property type="evidence" value="ECO:0007669"/>
    <property type="project" value="UniProtKB-SubCell"/>
</dbReference>
<name>A0AAE4Z5Z4_9BACT</name>
<feature type="transmembrane region" description="Helical" evidence="6">
    <location>
        <begin position="159"/>
        <end position="182"/>
    </location>
</feature>
<evidence type="ECO:0000256" key="6">
    <source>
        <dbReference type="SAM" id="Phobius"/>
    </source>
</evidence>
<evidence type="ECO:0000256" key="1">
    <source>
        <dbReference type="ARBA" id="ARBA00004651"/>
    </source>
</evidence>
<feature type="transmembrane region" description="Helical" evidence="6">
    <location>
        <begin position="450"/>
        <end position="470"/>
    </location>
</feature>
<evidence type="ECO:0000313" key="8">
    <source>
        <dbReference type="EMBL" id="NIR74198.1"/>
    </source>
</evidence>
<feature type="domain" description="Na+/H+ antiporter NhaC-like C-terminal" evidence="7">
    <location>
        <begin position="160"/>
        <end position="468"/>
    </location>
</feature>
<evidence type="ECO:0000313" key="9">
    <source>
        <dbReference type="Proteomes" id="UP000702544"/>
    </source>
</evidence>
<dbReference type="AlphaFoldDB" id="A0AAE4Z5Z4"/>
<dbReference type="Pfam" id="PF03553">
    <property type="entry name" value="Na_H_antiporter"/>
    <property type="match status" value="1"/>
</dbReference>
<feature type="transmembrane region" description="Helical" evidence="6">
    <location>
        <begin position="320"/>
        <end position="341"/>
    </location>
</feature>
<dbReference type="InterPro" id="IPR018461">
    <property type="entry name" value="Na/H_Antiport_NhaC-like_C"/>
</dbReference>
<dbReference type="Proteomes" id="UP000702544">
    <property type="component" value="Unassembled WGS sequence"/>
</dbReference>
<dbReference type="EMBL" id="JAACAK010000028">
    <property type="protein sequence ID" value="NIR74198.1"/>
    <property type="molecule type" value="Genomic_DNA"/>
</dbReference>
<evidence type="ECO:0000256" key="4">
    <source>
        <dbReference type="ARBA" id="ARBA00022989"/>
    </source>
</evidence>
<evidence type="ECO:0000256" key="5">
    <source>
        <dbReference type="ARBA" id="ARBA00023136"/>
    </source>
</evidence>
<feature type="transmembrane region" description="Helical" evidence="6">
    <location>
        <begin position="290"/>
        <end position="308"/>
    </location>
</feature>
<feature type="transmembrane region" description="Helical" evidence="6">
    <location>
        <begin position="69"/>
        <end position="89"/>
    </location>
</feature>
<accession>A0AAE4Z5Z4</accession>
<comment type="caution">
    <text evidence="8">The sequence shown here is derived from an EMBL/GenBank/DDBJ whole genome shotgun (WGS) entry which is preliminary data.</text>
</comment>
<feature type="transmembrane region" description="Helical" evidence="6">
    <location>
        <begin position="194"/>
        <end position="215"/>
    </location>
</feature>
<dbReference type="PANTHER" id="PTHR43478">
    <property type="entry name" value="NA+/H+ ANTIPORTER-RELATED"/>
    <property type="match status" value="1"/>
</dbReference>
<organism evidence="8 9">
    <name type="scientific">Candidatus Kutchimonas denitrificans</name>
    <dbReference type="NCBI Taxonomy" id="3056748"/>
    <lineage>
        <taxon>Bacteria</taxon>
        <taxon>Pseudomonadati</taxon>
        <taxon>Gemmatimonadota</taxon>
        <taxon>Gemmatimonadia</taxon>
        <taxon>Candidatus Palauibacterales</taxon>
        <taxon>Candidatus Palauibacteraceae</taxon>
        <taxon>Candidatus Kutchimonas</taxon>
    </lineage>
</organism>
<gene>
    <name evidence="8" type="ORF">GWO12_03665</name>
</gene>
<protein>
    <submittedName>
        <fullName evidence="8">C4-dicarboxylate ABC transporter</fullName>
    </submittedName>
</protein>
<evidence type="ECO:0000256" key="2">
    <source>
        <dbReference type="ARBA" id="ARBA00022475"/>
    </source>
</evidence>
<evidence type="ECO:0000256" key="3">
    <source>
        <dbReference type="ARBA" id="ARBA00022692"/>
    </source>
</evidence>
<proteinExistence type="predicted"/>
<keyword evidence="5 6" id="KW-0472">Membrane</keyword>
<feature type="transmembrane region" description="Helical" evidence="6">
    <location>
        <begin position="7"/>
        <end position="23"/>
    </location>
</feature>
<dbReference type="PANTHER" id="PTHR43478:SF1">
    <property type="entry name" value="NA+_H+ ANTIPORTER NHAC-LIKE C-TERMINAL DOMAIN-CONTAINING PROTEIN"/>
    <property type="match status" value="1"/>
</dbReference>
<keyword evidence="3 6" id="KW-0812">Transmembrane</keyword>
<keyword evidence="4 6" id="KW-1133">Transmembrane helix</keyword>
<sequence length="471" mass="48457">MEFEPSVLSLFPPLLAIGLAIWTRQVYVALAAGILLGWTLLAGGNPAAGVAGAIDGVVEVIGDPGNARILMFSLLIGALVIYVEASGGVEGFVRWLEGRRLVEGTRGAGMLAWLIGIVIFIESNITLLVAGAVCRPLFDRYRAARERLAYIADSTSAPICILIPFNAWGALILGLLGGLAVADPLRVFVQAIPLNLYAIAAVLLAGFTAWTGVALGPMRKADARAAEGVVLSPEGESSVDEELFKVRFTQAPPPRAVNMVLPIVVMVVMMPVGLLVTGGGVLGEGSGSTSALWAVIAGNTTAVVMILVQRFASLDELVRVGLKGLEALLGLVLILLLAITLGDVCIRLGTGTYVAEAVRDIARPALLVPATFAAAAFVAFATGTSWGTFAIMVPIAVPAAEALGLPLAPFLAASLSGGIFGDHASPISDTTIVASLASATDVIDHVRTQLPYALIAAGVALVGFAIVGSVI</sequence>